<dbReference type="STRING" id="1146883.BLASA_0191"/>
<dbReference type="HOGENOM" id="CLU_1381769_0_0_11"/>
<evidence type="ECO:0000256" key="2">
    <source>
        <dbReference type="SAM" id="SignalP"/>
    </source>
</evidence>
<dbReference type="eggNOG" id="COG2847">
    <property type="taxonomic scope" value="Bacteria"/>
</dbReference>
<feature type="chain" id="PRO_5003606906" description="Copper chaperone PCu(A)C" evidence="2">
    <location>
        <begin position="30"/>
        <end position="197"/>
    </location>
</feature>
<dbReference type="RefSeq" id="WP_014374088.1">
    <property type="nucleotide sequence ID" value="NC_016943.1"/>
</dbReference>
<dbReference type="Pfam" id="PF04314">
    <property type="entry name" value="PCuAC"/>
    <property type="match status" value="1"/>
</dbReference>
<sequence>MPRRPLTTHRFATALVAAALPLAACGGIADEEESADPIEEIGTEVDGGNAGPDEAVTEDIGLADVELPYPADGVYSAGEDAPLTFAVTNTGSDPVALESITGEDFAEAVLLGEGGAEQPVSALEIAGNDNLYVGAPDLPSVVLVELDRDLRSSQSIPVVFSFANGQEVEVDAMVAAEPTNGVGGDVPEPDEDPTPDS</sequence>
<accession>H6RL41</accession>
<dbReference type="Proteomes" id="UP000007517">
    <property type="component" value="Chromosome"/>
</dbReference>
<feature type="region of interest" description="Disordered" evidence="1">
    <location>
        <begin position="176"/>
        <end position="197"/>
    </location>
</feature>
<feature type="region of interest" description="Disordered" evidence="1">
    <location>
        <begin position="31"/>
        <end position="58"/>
    </location>
</feature>
<proteinExistence type="predicted"/>
<feature type="compositionally biased region" description="Acidic residues" evidence="1">
    <location>
        <begin position="31"/>
        <end position="43"/>
    </location>
</feature>
<reference evidence="4" key="2">
    <citation type="submission" date="2012-02" db="EMBL/GenBank/DDBJ databases">
        <title>Complete genome sequence of Blastococcus saxobsidens strain DD2.</title>
        <authorList>
            <person name="Genoscope."/>
        </authorList>
    </citation>
    <scope>NUCLEOTIDE SEQUENCE [LARGE SCALE GENOMIC DNA]</scope>
    <source>
        <strain evidence="4">DD2</strain>
    </source>
</reference>
<feature type="compositionally biased region" description="Acidic residues" evidence="1">
    <location>
        <begin position="187"/>
        <end position="197"/>
    </location>
</feature>
<dbReference type="InterPro" id="IPR036182">
    <property type="entry name" value="PCuAC_sf"/>
</dbReference>
<organism evidence="3 4">
    <name type="scientific">Blastococcus saxobsidens (strain DD2)</name>
    <dbReference type="NCBI Taxonomy" id="1146883"/>
    <lineage>
        <taxon>Bacteria</taxon>
        <taxon>Bacillati</taxon>
        <taxon>Actinomycetota</taxon>
        <taxon>Actinomycetes</taxon>
        <taxon>Geodermatophilales</taxon>
        <taxon>Geodermatophilaceae</taxon>
        <taxon>Blastococcus</taxon>
    </lineage>
</organism>
<feature type="signal peptide" evidence="2">
    <location>
        <begin position="1"/>
        <end position="29"/>
    </location>
</feature>
<evidence type="ECO:0000256" key="1">
    <source>
        <dbReference type="SAM" id="MobiDB-lite"/>
    </source>
</evidence>
<reference evidence="3 4" key="1">
    <citation type="journal article" date="2012" name="J. Bacteriol.">
        <title>Genome Sequence of Blastococcus saxobsidens DD2, a Stone-Inhabiting Bacterium.</title>
        <authorList>
            <person name="Chouaia B."/>
            <person name="Crotti E."/>
            <person name="Brusetti L."/>
            <person name="Daffonchio D."/>
            <person name="Essoussi I."/>
            <person name="Nouioui I."/>
            <person name="Sbissi I."/>
            <person name="Ghodhbane-Gtari F."/>
            <person name="Gtari M."/>
            <person name="Vacherie B."/>
            <person name="Barbe V."/>
            <person name="Medigue C."/>
            <person name="Gury J."/>
            <person name="Pujic P."/>
            <person name="Normand P."/>
        </authorList>
    </citation>
    <scope>NUCLEOTIDE SEQUENCE [LARGE SCALE GENOMIC DNA]</scope>
    <source>
        <strain evidence="3 4">DD2</strain>
    </source>
</reference>
<keyword evidence="2" id="KW-0732">Signal</keyword>
<keyword evidence="4" id="KW-1185">Reference proteome</keyword>
<evidence type="ECO:0000313" key="3">
    <source>
        <dbReference type="EMBL" id="CCG01171.1"/>
    </source>
</evidence>
<name>H6RL41_BLASD</name>
<dbReference type="EMBL" id="FO117623">
    <property type="protein sequence ID" value="CCG01171.1"/>
    <property type="molecule type" value="Genomic_DNA"/>
</dbReference>
<dbReference type="InterPro" id="IPR007410">
    <property type="entry name" value="LpqE-like"/>
</dbReference>
<evidence type="ECO:0000313" key="4">
    <source>
        <dbReference type="Proteomes" id="UP000007517"/>
    </source>
</evidence>
<dbReference type="AlphaFoldDB" id="H6RL41"/>
<dbReference type="SUPFAM" id="SSF110087">
    <property type="entry name" value="DR1885-like metal-binding protein"/>
    <property type="match status" value="1"/>
</dbReference>
<dbReference type="KEGG" id="bsd:BLASA_0191"/>
<dbReference type="Gene3D" id="2.60.40.1890">
    <property type="entry name" value="PCu(A)C copper chaperone"/>
    <property type="match status" value="1"/>
</dbReference>
<gene>
    <name evidence="3" type="ordered locus">BLASA_0191</name>
</gene>
<protein>
    <recommendedName>
        <fullName evidence="5">Copper chaperone PCu(A)C</fullName>
    </recommendedName>
</protein>
<evidence type="ECO:0008006" key="5">
    <source>
        <dbReference type="Google" id="ProtNLM"/>
    </source>
</evidence>
<dbReference type="OrthoDB" id="5188566at2"/>